<gene>
    <name evidence="1" type="ORF">SAY86_007966</name>
</gene>
<proteinExistence type="predicted"/>
<dbReference type="AlphaFoldDB" id="A0AAN7LPY5"/>
<reference evidence="1 2" key="1">
    <citation type="journal article" date="2023" name="Hortic Res">
        <title>Pangenome of water caltrop reveals structural variations and asymmetric subgenome divergence after allopolyploidization.</title>
        <authorList>
            <person name="Zhang X."/>
            <person name="Chen Y."/>
            <person name="Wang L."/>
            <person name="Yuan Y."/>
            <person name="Fang M."/>
            <person name="Shi L."/>
            <person name="Lu R."/>
            <person name="Comes H.P."/>
            <person name="Ma Y."/>
            <person name="Chen Y."/>
            <person name="Huang G."/>
            <person name="Zhou Y."/>
            <person name="Zheng Z."/>
            <person name="Qiu Y."/>
        </authorList>
    </citation>
    <scope>NUCLEOTIDE SEQUENCE [LARGE SCALE GENOMIC DNA]</scope>
    <source>
        <strain evidence="1">F231</strain>
    </source>
</reference>
<keyword evidence="2" id="KW-1185">Reference proteome</keyword>
<comment type="caution">
    <text evidence="1">The sequence shown here is derived from an EMBL/GenBank/DDBJ whole genome shotgun (WGS) entry which is preliminary data.</text>
</comment>
<accession>A0AAN7LPY5</accession>
<protein>
    <submittedName>
        <fullName evidence="1">Uncharacterized protein</fullName>
    </submittedName>
</protein>
<dbReference type="Proteomes" id="UP001346149">
    <property type="component" value="Unassembled WGS sequence"/>
</dbReference>
<organism evidence="1 2">
    <name type="scientific">Trapa natans</name>
    <name type="common">Water chestnut</name>
    <dbReference type="NCBI Taxonomy" id="22666"/>
    <lineage>
        <taxon>Eukaryota</taxon>
        <taxon>Viridiplantae</taxon>
        <taxon>Streptophyta</taxon>
        <taxon>Embryophyta</taxon>
        <taxon>Tracheophyta</taxon>
        <taxon>Spermatophyta</taxon>
        <taxon>Magnoliopsida</taxon>
        <taxon>eudicotyledons</taxon>
        <taxon>Gunneridae</taxon>
        <taxon>Pentapetalae</taxon>
        <taxon>rosids</taxon>
        <taxon>malvids</taxon>
        <taxon>Myrtales</taxon>
        <taxon>Lythraceae</taxon>
        <taxon>Trapa</taxon>
    </lineage>
</organism>
<evidence type="ECO:0000313" key="2">
    <source>
        <dbReference type="Proteomes" id="UP001346149"/>
    </source>
</evidence>
<sequence>MLKSYKLPLTISRPERASKYNTEQKDIIETNDDDQGFGGHVGGVLCGGYGNRTGAGEGRGAATTIVLQSAATDPVPVVVSNWVDPNKSVLWRAESGAALPLRIHEQSIAQDVLHRLLHPRCPDVGSLPDSISNLLKLAI</sequence>
<dbReference type="EMBL" id="JAXQNO010000015">
    <property type="protein sequence ID" value="KAK4783592.1"/>
    <property type="molecule type" value="Genomic_DNA"/>
</dbReference>
<name>A0AAN7LPY5_TRANT</name>
<evidence type="ECO:0000313" key="1">
    <source>
        <dbReference type="EMBL" id="KAK4783592.1"/>
    </source>
</evidence>